<evidence type="ECO:0000313" key="2">
    <source>
        <dbReference type="EMBL" id="CAL4072011.1"/>
    </source>
</evidence>
<evidence type="ECO:0000313" key="3">
    <source>
        <dbReference type="Proteomes" id="UP001497623"/>
    </source>
</evidence>
<dbReference type="AlphaFoldDB" id="A0AAV2Q7G1"/>
<feature type="compositionally biased region" description="Pro residues" evidence="1">
    <location>
        <begin position="93"/>
        <end position="105"/>
    </location>
</feature>
<gene>
    <name evidence="2" type="ORF">MNOR_LOCUS8716</name>
</gene>
<reference evidence="2 3" key="1">
    <citation type="submission" date="2024-05" db="EMBL/GenBank/DDBJ databases">
        <authorList>
            <person name="Wallberg A."/>
        </authorList>
    </citation>
    <scope>NUCLEOTIDE SEQUENCE [LARGE SCALE GENOMIC DNA]</scope>
</reference>
<feature type="compositionally biased region" description="Low complexity" evidence="1">
    <location>
        <begin position="479"/>
        <end position="494"/>
    </location>
</feature>
<dbReference type="SUPFAM" id="SSF48695">
    <property type="entry name" value="Multiheme cytochromes"/>
    <property type="match status" value="1"/>
</dbReference>
<accession>A0AAV2Q7G1</accession>
<keyword evidence="3" id="KW-1185">Reference proteome</keyword>
<feature type="compositionally biased region" description="Pro residues" evidence="1">
    <location>
        <begin position="143"/>
        <end position="154"/>
    </location>
</feature>
<sequence>DGDNLEFTLEEPAYSDPDIESWLCSIHMELGNSYQISMSSNKDSPGRPPSAEAPTIPPRGTSAEAPTIPPRGTSAEAPTIPPRGKSASILVPPGEPPAEEPPSCPVTPLRKVTPCPSPIGNVPSMRAPSPPLTKPLSEKMYPGEPPSEDAPPCPISAKASPHLVHIGKPPSGKAPKPGKNTFLSSVRSCPPSEKAPIPGKDKFLSSTKSRSTYPRKPPMGKAPKPGKDKLLSSVRSCPPSEKAPIPGKDKFLSSVKSRSTDPGKPPLEKAPACPVIIKQSSVNILIVGKPPSDKAPVPKSPIPSLTGISRHAVSEKPPSYEESTCPAKLIFDNNLPNYRLNGTQCGRNLRPASECEYCCLNGQTEHCICDNLSSSSSSRCCSSCCSAMQCSICQQHSFNDTYDHCNCHIYDHLINEQDTEMSTHRHEGKDKPFVKLSSIKSASLTSANASIAAQAAAAALNKLNVPKPIGSQQDASRCGSRSDNQSQCSSCDGCSSTHSSCMYRHIMEEHMKNCCHCHSCHNFNRRCCRNVLAPRCCHCYNNVYLNHYPCNSQANHPVKVMLTADSNGNVKMPDKVELQSVYSDERKQSKSVFSMVSILKPLFKKKKSRKASAKQSEC</sequence>
<dbReference type="Proteomes" id="UP001497623">
    <property type="component" value="Unassembled WGS sequence"/>
</dbReference>
<feature type="compositionally biased region" description="Low complexity" evidence="1">
    <location>
        <begin position="167"/>
        <end position="179"/>
    </location>
</feature>
<evidence type="ECO:0000256" key="1">
    <source>
        <dbReference type="SAM" id="MobiDB-lite"/>
    </source>
</evidence>
<feature type="region of interest" description="Disordered" evidence="1">
    <location>
        <begin position="474"/>
        <end position="494"/>
    </location>
</feature>
<proteinExistence type="predicted"/>
<protein>
    <submittedName>
        <fullName evidence="2">Uncharacterized protein</fullName>
    </submittedName>
</protein>
<organism evidence="2 3">
    <name type="scientific">Meganyctiphanes norvegica</name>
    <name type="common">Northern krill</name>
    <name type="synonym">Thysanopoda norvegica</name>
    <dbReference type="NCBI Taxonomy" id="48144"/>
    <lineage>
        <taxon>Eukaryota</taxon>
        <taxon>Metazoa</taxon>
        <taxon>Ecdysozoa</taxon>
        <taxon>Arthropoda</taxon>
        <taxon>Crustacea</taxon>
        <taxon>Multicrustacea</taxon>
        <taxon>Malacostraca</taxon>
        <taxon>Eumalacostraca</taxon>
        <taxon>Eucarida</taxon>
        <taxon>Euphausiacea</taxon>
        <taxon>Euphausiidae</taxon>
        <taxon>Meganyctiphanes</taxon>
    </lineage>
</organism>
<dbReference type="EMBL" id="CAXKWB010004091">
    <property type="protein sequence ID" value="CAL4072011.1"/>
    <property type="molecule type" value="Genomic_DNA"/>
</dbReference>
<name>A0AAV2Q7G1_MEGNR</name>
<feature type="region of interest" description="Disordered" evidence="1">
    <location>
        <begin position="35"/>
        <end position="270"/>
    </location>
</feature>
<dbReference type="InterPro" id="IPR036280">
    <property type="entry name" value="Multihaem_cyt_sf"/>
</dbReference>
<feature type="non-terminal residue" evidence="2">
    <location>
        <position position="1"/>
    </location>
</feature>
<comment type="caution">
    <text evidence="2">The sequence shown here is derived from an EMBL/GenBank/DDBJ whole genome shotgun (WGS) entry which is preliminary data.</text>
</comment>